<dbReference type="InterPro" id="IPR036291">
    <property type="entry name" value="NAD(P)-bd_dom_sf"/>
</dbReference>
<dbReference type="AlphaFoldDB" id="A0A2J6XBP7"/>
<accession>A0A2J6XBP7</accession>
<dbReference type="Pfam" id="PF01370">
    <property type="entry name" value="Epimerase"/>
    <property type="match status" value="1"/>
</dbReference>
<gene>
    <name evidence="2" type="ORF">C0184_02780</name>
</gene>
<name>A0A2J6XBP7_9CHLR</name>
<dbReference type="InterPro" id="IPR001509">
    <property type="entry name" value="Epimerase_deHydtase"/>
</dbReference>
<reference evidence="2 3" key="1">
    <citation type="submission" date="2018-01" db="EMBL/GenBank/DDBJ databases">
        <title>Metagenomic assembled genomes from two thermal pools in the Uzon Caldera, Kamchatka, Russia.</title>
        <authorList>
            <person name="Wilkins L."/>
            <person name="Ettinger C."/>
        </authorList>
    </citation>
    <scope>NUCLEOTIDE SEQUENCE [LARGE SCALE GENOMIC DNA]</scope>
    <source>
        <strain evidence="2">ZAV-02</strain>
    </source>
</reference>
<organism evidence="2 3">
    <name type="scientific">Chloroflexus aggregans</name>
    <dbReference type="NCBI Taxonomy" id="152260"/>
    <lineage>
        <taxon>Bacteria</taxon>
        <taxon>Bacillati</taxon>
        <taxon>Chloroflexota</taxon>
        <taxon>Chloroflexia</taxon>
        <taxon>Chloroflexales</taxon>
        <taxon>Chloroflexineae</taxon>
        <taxon>Chloroflexaceae</taxon>
        <taxon>Chloroflexus</taxon>
    </lineage>
</organism>
<sequence length="346" mass="37958">MTTTPTPHVLITGGAGYIGSLLTGVLLQHGWSVTVVDDLLFGGSSLLGYWYHPRFRFAKGDICDPATLRAGADGIAVGDLPPARFDAVIHLAAIVGFPACQMVGPQVAWRYNFEGTKRVFAVADDAQVERFVFASTYSNYGLSPNGEPVTEDSPLNPQSLYAETKIAAEQYLRNDTGGATTTPILFRFATLFGISPRTRFDLIVNQFVLEAMTKRKLIIYQRGYARSFVHVRDVCNAILLGLNAPLSTVNREIFNVGGDTGNYTKDEIVALVQRHVPGTVIEYKDLTFGGDMRDIRVSFAKIRERLGFVPQISVEEGIREVAGVLTNGVIKDALDSQYRNAQFIVQ</sequence>
<comment type="caution">
    <text evidence="2">The sequence shown here is derived from an EMBL/GenBank/DDBJ whole genome shotgun (WGS) entry which is preliminary data.</text>
</comment>
<dbReference type="Proteomes" id="UP000243376">
    <property type="component" value="Unassembled WGS sequence"/>
</dbReference>
<protein>
    <submittedName>
        <fullName evidence="2">NAD(P)-dependent oxidoreductase</fullName>
    </submittedName>
</protein>
<dbReference type="SUPFAM" id="SSF51735">
    <property type="entry name" value="NAD(P)-binding Rossmann-fold domains"/>
    <property type="match status" value="1"/>
</dbReference>
<proteinExistence type="predicted"/>
<dbReference type="PANTHER" id="PTHR43245:SF23">
    <property type="entry name" value="NAD(P)-BINDING DOMAIN-CONTAINING PROTEIN"/>
    <property type="match status" value="1"/>
</dbReference>
<evidence type="ECO:0000313" key="2">
    <source>
        <dbReference type="EMBL" id="PMP85093.1"/>
    </source>
</evidence>
<evidence type="ECO:0000259" key="1">
    <source>
        <dbReference type="Pfam" id="PF01370"/>
    </source>
</evidence>
<dbReference type="PANTHER" id="PTHR43245">
    <property type="entry name" value="BIFUNCTIONAL POLYMYXIN RESISTANCE PROTEIN ARNA"/>
    <property type="match status" value="1"/>
</dbReference>
<feature type="domain" description="NAD-dependent epimerase/dehydratase" evidence="1">
    <location>
        <begin position="9"/>
        <end position="257"/>
    </location>
</feature>
<dbReference type="CDD" id="cd08946">
    <property type="entry name" value="SDR_e"/>
    <property type="match status" value="1"/>
</dbReference>
<dbReference type="EMBL" id="PNIQ01000188">
    <property type="protein sequence ID" value="PMP85093.1"/>
    <property type="molecule type" value="Genomic_DNA"/>
</dbReference>
<dbReference type="InterPro" id="IPR050177">
    <property type="entry name" value="Lipid_A_modif_metabolic_enz"/>
</dbReference>
<dbReference type="Gene3D" id="3.40.50.720">
    <property type="entry name" value="NAD(P)-binding Rossmann-like Domain"/>
    <property type="match status" value="1"/>
</dbReference>
<evidence type="ECO:0000313" key="3">
    <source>
        <dbReference type="Proteomes" id="UP000243376"/>
    </source>
</evidence>